<protein>
    <submittedName>
        <fullName evidence="2">Uncharacterized protein</fullName>
    </submittedName>
</protein>
<gene>
    <name evidence="2" type="ORF">AVEN_23072_1</name>
</gene>
<feature type="compositionally biased region" description="Basic and acidic residues" evidence="1">
    <location>
        <begin position="81"/>
        <end position="93"/>
    </location>
</feature>
<reference evidence="2 3" key="1">
    <citation type="journal article" date="2019" name="Sci. Rep.">
        <title>Orb-weaving spider Araneus ventricosus genome elucidates the spidroin gene catalogue.</title>
        <authorList>
            <person name="Kono N."/>
            <person name="Nakamura H."/>
            <person name="Ohtoshi R."/>
            <person name="Moran D.A.P."/>
            <person name="Shinohara A."/>
            <person name="Yoshida Y."/>
            <person name="Fujiwara M."/>
            <person name="Mori M."/>
            <person name="Tomita M."/>
            <person name="Arakawa K."/>
        </authorList>
    </citation>
    <scope>NUCLEOTIDE SEQUENCE [LARGE SCALE GENOMIC DNA]</scope>
</reference>
<sequence>DCIIQLATPVSTRGSRPSGLSTTNCEEKRGEGRRVHFTNPHVNKTSVYKGSKILRAAWIQRVNIFFTMNTDEEPIANTADNKGKESKMVREAKPGITGQDSRSRCYRL</sequence>
<feature type="compositionally biased region" description="Polar residues" evidence="1">
    <location>
        <begin position="8"/>
        <end position="24"/>
    </location>
</feature>
<dbReference type="Proteomes" id="UP000499080">
    <property type="component" value="Unassembled WGS sequence"/>
</dbReference>
<dbReference type="AlphaFoldDB" id="A0A4Y2RTD4"/>
<feature type="region of interest" description="Disordered" evidence="1">
    <location>
        <begin position="76"/>
        <end position="108"/>
    </location>
</feature>
<proteinExistence type="predicted"/>
<name>A0A4Y2RTD4_ARAVE</name>
<accession>A0A4Y2RTD4</accession>
<feature type="region of interest" description="Disordered" evidence="1">
    <location>
        <begin position="7"/>
        <end position="33"/>
    </location>
</feature>
<evidence type="ECO:0000313" key="3">
    <source>
        <dbReference type="Proteomes" id="UP000499080"/>
    </source>
</evidence>
<feature type="non-terminal residue" evidence="2">
    <location>
        <position position="1"/>
    </location>
</feature>
<keyword evidence="3" id="KW-1185">Reference proteome</keyword>
<comment type="caution">
    <text evidence="2">The sequence shown here is derived from an EMBL/GenBank/DDBJ whole genome shotgun (WGS) entry which is preliminary data.</text>
</comment>
<organism evidence="2 3">
    <name type="scientific">Araneus ventricosus</name>
    <name type="common">Orbweaver spider</name>
    <name type="synonym">Epeira ventricosa</name>
    <dbReference type="NCBI Taxonomy" id="182803"/>
    <lineage>
        <taxon>Eukaryota</taxon>
        <taxon>Metazoa</taxon>
        <taxon>Ecdysozoa</taxon>
        <taxon>Arthropoda</taxon>
        <taxon>Chelicerata</taxon>
        <taxon>Arachnida</taxon>
        <taxon>Araneae</taxon>
        <taxon>Araneomorphae</taxon>
        <taxon>Entelegynae</taxon>
        <taxon>Araneoidea</taxon>
        <taxon>Araneidae</taxon>
        <taxon>Araneus</taxon>
    </lineage>
</organism>
<dbReference type="EMBL" id="BGPR01147315">
    <property type="protein sequence ID" value="GBN78973.1"/>
    <property type="molecule type" value="Genomic_DNA"/>
</dbReference>
<evidence type="ECO:0000313" key="2">
    <source>
        <dbReference type="EMBL" id="GBN78973.1"/>
    </source>
</evidence>
<evidence type="ECO:0000256" key="1">
    <source>
        <dbReference type="SAM" id="MobiDB-lite"/>
    </source>
</evidence>